<feature type="transmembrane region" description="Helical" evidence="1">
    <location>
        <begin position="142"/>
        <end position="166"/>
    </location>
</feature>
<feature type="transmembrane region" description="Helical" evidence="1">
    <location>
        <begin position="7"/>
        <end position="24"/>
    </location>
</feature>
<dbReference type="EMBL" id="AONB01000002">
    <property type="protein sequence ID" value="EXJ12596.1"/>
    <property type="molecule type" value="Genomic_DNA"/>
</dbReference>
<feature type="transmembrane region" description="Helical" evidence="1">
    <location>
        <begin position="210"/>
        <end position="230"/>
    </location>
</feature>
<feature type="transmembrane region" description="Helical" evidence="1">
    <location>
        <begin position="30"/>
        <end position="50"/>
    </location>
</feature>
<reference evidence="3" key="1">
    <citation type="submission" date="2012-11" db="EMBL/GenBank/DDBJ databases">
        <authorList>
            <person name="Singh A."/>
            <person name="Pinnaka A.K."/>
            <person name="Vaidya B."/>
        </authorList>
    </citation>
    <scope>NUCLEOTIDE SEQUENCE [LARGE SCALE GENOMIC DNA]</scope>
    <source>
        <strain evidence="3">AK23</strain>
    </source>
</reference>
<dbReference type="GO" id="GO:0010468">
    <property type="term" value="P:regulation of gene expression"/>
    <property type="evidence" value="ECO:0007669"/>
    <property type="project" value="InterPro"/>
</dbReference>
<keyword evidence="1" id="KW-0812">Transmembrane</keyword>
<sequence length="236" mass="25236">MRLAKLIKAITFISIASVGGWVVTLTGIPIGWLIGSLVVTILCGALGIHAPSIQPVMSFVRSSIGALLGASVTLSFFSLLIEAWGSIIFLISSMALTIGLGYLLLRRFFKLDAPTSMLCSLPGGMTEISLLSDRTRCDQAQVAIAHLFRVALAVLTLPFIISLFSGVEFTHVSNGEQVLLMSATDWGWLLICILAGVYCEKRFNLQVSVILIPFVLCAGLHLTGVATLEIPSGMLL</sequence>
<evidence type="ECO:0000313" key="2">
    <source>
        <dbReference type="EMBL" id="EXJ12596.1"/>
    </source>
</evidence>
<keyword evidence="2" id="KW-0503">Monooxygenase</keyword>
<feature type="transmembrane region" description="Helical" evidence="1">
    <location>
        <begin position="178"/>
        <end position="198"/>
    </location>
</feature>
<protein>
    <submittedName>
        <fullName evidence="2">Putative ammonia monooxygenase</fullName>
    </submittedName>
</protein>
<dbReference type="OrthoDB" id="7157734at2"/>
<accession>W9V6R9</accession>
<reference evidence="2 3" key="2">
    <citation type="journal article" date="2015" name="Syst. Appl. Microbiol.">
        <title>Nitrincola nitratireducens sp. nov. isolated from a haloalkaline crater lake.</title>
        <authorList>
            <person name="Singh A."/>
            <person name="Vaidya B."/>
            <person name="Tanuku N.R."/>
            <person name="Pinnaka A.K."/>
        </authorList>
    </citation>
    <scope>NUCLEOTIDE SEQUENCE [LARGE SCALE GENOMIC DNA]</scope>
    <source>
        <strain evidence="2 3">AK23</strain>
    </source>
</reference>
<dbReference type="STRING" id="1229521.D791_00841"/>
<proteinExistence type="predicted"/>
<feature type="transmembrane region" description="Helical" evidence="1">
    <location>
        <begin position="62"/>
        <end position="81"/>
    </location>
</feature>
<dbReference type="GO" id="GO:0004497">
    <property type="term" value="F:monooxygenase activity"/>
    <property type="evidence" value="ECO:0007669"/>
    <property type="project" value="UniProtKB-KW"/>
</dbReference>
<keyword evidence="1" id="KW-0472">Membrane</keyword>
<dbReference type="PANTHER" id="PTHR38457">
    <property type="entry name" value="REGULATOR ABRB-RELATED"/>
    <property type="match status" value="1"/>
</dbReference>
<comment type="caution">
    <text evidence="2">The sequence shown here is derived from an EMBL/GenBank/DDBJ whole genome shotgun (WGS) entry which is preliminary data.</text>
</comment>
<dbReference type="Pfam" id="PF05145">
    <property type="entry name" value="AbrB"/>
    <property type="match status" value="1"/>
</dbReference>
<keyword evidence="1" id="KW-1133">Transmembrane helix</keyword>
<dbReference type="AlphaFoldDB" id="W9V6R9"/>
<evidence type="ECO:0000313" key="3">
    <source>
        <dbReference type="Proteomes" id="UP000019464"/>
    </source>
</evidence>
<organism evidence="2 3">
    <name type="scientific">Nitrincola nitratireducens</name>
    <dbReference type="NCBI Taxonomy" id="1229521"/>
    <lineage>
        <taxon>Bacteria</taxon>
        <taxon>Pseudomonadati</taxon>
        <taxon>Pseudomonadota</taxon>
        <taxon>Gammaproteobacteria</taxon>
        <taxon>Oceanospirillales</taxon>
        <taxon>Oceanospirillaceae</taxon>
        <taxon>Nitrincola</taxon>
    </lineage>
</organism>
<dbReference type="Proteomes" id="UP000019464">
    <property type="component" value="Unassembled WGS sequence"/>
</dbReference>
<dbReference type="GO" id="GO:0016020">
    <property type="term" value="C:membrane"/>
    <property type="evidence" value="ECO:0007669"/>
    <property type="project" value="InterPro"/>
</dbReference>
<keyword evidence="2" id="KW-0560">Oxidoreductase</keyword>
<keyword evidence="3" id="KW-1185">Reference proteome</keyword>
<evidence type="ECO:0000256" key="1">
    <source>
        <dbReference type="SAM" id="Phobius"/>
    </source>
</evidence>
<name>W9V6R9_9GAMM</name>
<dbReference type="PANTHER" id="PTHR38457:SF1">
    <property type="entry name" value="REGULATOR ABRB-RELATED"/>
    <property type="match status" value="1"/>
</dbReference>
<dbReference type="InterPro" id="IPR007820">
    <property type="entry name" value="AbrB_fam"/>
</dbReference>
<feature type="transmembrane region" description="Helical" evidence="1">
    <location>
        <begin position="87"/>
        <end position="105"/>
    </location>
</feature>
<gene>
    <name evidence="2" type="ORF">D791_00841</name>
</gene>